<proteinExistence type="predicted"/>
<evidence type="ECO:0000259" key="5">
    <source>
        <dbReference type="PROSITE" id="PS50949"/>
    </source>
</evidence>
<dbReference type="SMART" id="SM00345">
    <property type="entry name" value="HTH_GNTR"/>
    <property type="match status" value="1"/>
</dbReference>
<dbReference type="InterPro" id="IPR036388">
    <property type="entry name" value="WH-like_DNA-bd_sf"/>
</dbReference>
<dbReference type="NCBIfam" id="TIGR02018">
    <property type="entry name" value="his_ut_repres"/>
    <property type="match status" value="1"/>
</dbReference>
<accession>A0A7Z2VWA4</accession>
<dbReference type="InterPro" id="IPR028978">
    <property type="entry name" value="Chorismate_lyase_/UTRA_dom_sf"/>
</dbReference>
<dbReference type="GO" id="GO:0003700">
    <property type="term" value="F:DNA-binding transcription factor activity"/>
    <property type="evidence" value="ECO:0007669"/>
    <property type="project" value="UniProtKB-UniRule"/>
</dbReference>
<feature type="domain" description="HTH gntR-type" evidence="5">
    <location>
        <begin position="19"/>
        <end position="87"/>
    </location>
</feature>
<dbReference type="GO" id="GO:0003677">
    <property type="term" value="F:DNA binding"/>
    <property type="evidence" value="ECO:0007669"/>
    <property type="project" value="UniProtKB-UniRule"/>
</dbReference>
<keyword evidence="7" id="KW-1185">Reference proteome</keyword>
<dbReference type="RefSeq" id="WP_170202529.1">
    <property type="nucleotide sequence ID" value="NZ_CP051685.1"/>
</dbReference>
<dbReference type="Pfam" id="PF07702">
    <property type="entry name" value="UTRA"/>
    <property type="match status" value="1"/>
</dbReference>
<dbReference type="CDD" id="cd07377">
    <property type="entry name" value="WHTH_GntR"/>
    <property type="match status" value="1"/>
</dbReference>
<dbReference type="InterPro" id="IPR000524">
    <property type="entry name" value="Tscrpt_reg_HTH_GntR"/>
</dbReference>
<dbReference type="InterPro" id="IPR036390">
    <property type="entry name" value="WH_DNA-bd_sf"/>
</dbReference>
<evidence type="ECO:0000256" key="1">
    <source>
        <dbReference type="ARBA" id="ARBA00023015"/>
    </source>
</evidence>
<evidence type="ECO:0000256" key="3">
    <source>
        <dbReference type="ARBA" id="ARBA00023163"/>
    </source>
</evidence>
<evidence type="ECO:0000313" key="7">
    <source>
        <dbReference type="Proteomes" id="UP000502415"/>
    </source>
</evidence>
<dbReference type="EMBL" id="CP051685">
    <property type="protein sequence ID" value="QJE00497.1"/>
    <property type="molecule type" value="Genomic_DNA"/>
</dbReference>
<evidence type="ECO:0000256" key="4">
    <source>
        <dbReference type="NCBIfam" id="TIGR02018"/>
    </source>
</evidence>
<name>A0A7Z2VWA4_9BURK</name>
<dbReference type="PRINTS" id="PR00035">
    <property type="entry name" value="HTHGNTR"/>
</dbReference>
<evidence type="ECO:0000313" key="6">
    <source>
        <dbReference type="EMBL" id="QJE00497.1"/>
    </source>
</evidence>
<dbReference type="AlphaFoldDB" id="A0A7Z2VWA4"/>
<dbReference type="SUPFAM" id="SSF46785">
    <property type="entry name" value="Winged helix' DNA-binding domain"/>
    <property type="match status" value="1"/>
</dbReference>
<sequence>MAPPTPESSLNGQIAQDSTPIFQRIKDYLVGEIAAGRWKEGDLVPSEQALGRQFGASRMTVNRAVRELTAQQVLTRRQGAGTYVAPQKYQATLVEIRNIADEARARGHAHASRPHLLERAVADEALAPRFGLVPGAPLFHSLIVHEEDGRPIQVEDRWVNPACAPGYLEQDFTRITPNEHLMAVAPLQGASYSIEALPAPRDIAAMLDISPGTCCLVLNRSTTSNGMVASVVTMWHPGHLYKFTGRVA</sequence>
<dbReference type="Proteomes" id="UP000502415">
    <property type="component" value="Chromosome"/>
</dbReference>
<dbReference type="SMART" id="SM00866">
    <property type="entry name" value="UTRA"/>
    <property type="match status" value="1"/>
</dbReference>
<dbReference type="Gene3D" id="1.10.10.10">
    <property type="entry name" value="Winged helix-like DNA-binding domain superfamily/Winged helix DNA-binding domain"/>
    <property type="match status" value="1"/>
</dbReference>
<dbReference type="PANTHER" id="PTHR44846">
    <property type="entry name" value="MANNOSYL-D-GLYCERATE TRANSPORT/METABOLISM SYSTEM REPRESSOR MNGR-RELATED"/>
    <property type="match status" value="1"/>
</dbReference>
<dbReference type="Gene3D" id="3.40.1410.10">
    <property type="entry name" value="Chorismate lyase-like"/>
    <property type="match status" value="1"/>
</dbReference>
<dbReference type="SUPFAM" id="SSF64288">
    <property type="entry name" value="Chorismate lyase-like"/>
    <property type="match status" value="1"/>
</dbReference>
<dbReference type="InterPro" id="IPR010248">
    <property type="entry name" value="His_ut_repres"/>
</dbReference>
<dbReference type="GO" id="GO:0045892">
    <property type="term" value="P:negative regulation of DNA-templated transcription"/>
    <property type="evidence" value="ECO:0007669"/>
    <property type="project" value="UniProtKB-UniRule"/>
</dbReference>
<dbReference type="GO" id="GO:0006547">
    <property type="term" value="P:L-histidine metabolic process"/>
    <property type="evidence" value="ECO:0007669"/>
    <property type="project" value="UniProtKB-UniRule"/>
</dbReference>
<dbReference type="FunFam" id="1.10.10.10:FF:000079">
    <property type="entry name" value="GntR family transcriptional regulator"/>
    <property type="match status" value="1"/>
</dbReference>
<protein>
    <recommendedName>
        <fullName evidence="4">Histidine utilization repressor</fullName>
    </recommendedName>
</protein>
<keyword evidence="1" id="KW-0805">Transcription regulation</keyword>
<dbReference type="InterPro" id="IPR011663">
    <property type="entry name" value="UTRA"/>
</dbReference>
<keyword evidence="2" id="KW-0238">DNA-binding</keyword>
<keyword evidence="3" id="KW-0804">Transcription</keyword>
<evidence type="ECO:0000256" key="2">
    <source>
        <dbReference type="ARBA" id="ARBA00023125"/>
    </source>
</evidence>
<gene>
    <name evidence="6" type="primary">hutC</name>
    <name evidence="6" type="ORF">HH212_11085</name>
</gene>
<dbReference type="Pfam" id="PF00392">
    <property type="entry name" value="GntR"/>
    <property type="match status" value="1"/>
</dbReference>
<organism evidence="6 7">
    <name type="scientific">Massilia forsythiae</name>
    <dbReference type="NCBI Taxonomy" id="2728020"/>
    <lineage>
        <taxon>Bacteria</taxon>
        <taxon>Pseudomonadati</taxon>
        <taxon>Pseudomonadota</taxon>
        <taxon>Betaproteobacteria</taxon>
        <taxon>Burkholderiales</taxon>
        <taxon>Oxalobacteraceae</taxon>
        <taxon>Telluria group</taxon>
        <taxon>Massilia</taxon>
    </lineage>
</organism>
<dbReference type="PROSITE" id="PS50949">
    <property type="entry name" value="HTH_GNTR"/>
    <property type="match status" value="1"/>
</dbReference>
<dbReference type="InterPro" id="IPR050679">
    <property type="entry name" value="Bact_HTH_transcr_reg"/>
</dbReference>
<dbReference type="PANTHER" id="PTHR44846:SF16">
    <property type="entry name" value="TRANSCRIPTIONAL REGULATOR PHNF-RELATED"/>
    <property type="match status" value="1"/>
</dbReference>
<reference evidence="6 7" key="1">
    <citation type="submission" date="2020-04" db="EMBL/GenBank/DDBJ databases">
        <title>Genome sequencing of novel species.</title>
        <authorList>
            <person name="Heo J."/>
            <person name="Kim S.-J."/>
            <person name="Kim J.-S."/>
            <person name="Hong S.-B."/>
            <person name="Kwon S.-W."/>
        </authorList>
    </citation>
    <scope>NUCLEOTIDE SEQUENCE [LARGE SCALE GENOMIC DNA]</scope>
    <source>
        <strain evidence="6 7">GN2-R2</strain>
    </source>
</reference>
<dbReference type="KEGG" id="mfy:HH212_11085"/>